<dbReference type="AlphaFoldDB" id="E4V4I2"/>
<evidence type="ECO:0000313" key="2">
    <source>
        <dbReference type="Proteomes" id="UP000002669"/>
    </source>
</evidence>
<dbReference type="RefSeq" id="XP_003169741.1">
    <property type="nucleotide sequence ID" value="XM_003169693.1"/>
</dbReference>
<reference evidence="2" key="1">
    <citation type="journal article" date="2012" name="MBio">
        <title>Comparative genome analysis of Trichophyton rubrum and related dermatophytes reveals candidate genes involved in infection.</title>
        <authorList>
            <person name="Martinez D.A."/>
            <person name="Oliver B.G."/>
            <person name="Graeser Y."/>
            <person name="Goldberg J.M."/>
            <person name="Li W."/>
            <person name="Martinez-Rossi N.M."/>
            <person name="Monod M."/>
            <person name="Shelest E."/>
            <person name="Barton R.C."/>
            <person name="Birch E."/>
            <person name="Brakhage A.A."/>
            <person name="Chen Z."/>
            <person name="Gurr S.J."/>
            <person name="Heiman D."/>
            <person name="Heitman J."/>
            <person name="Kosti I."/>
            <person name="Rossi A."/>
            <person name="Saif S."/>
            <person name="Samalova M."/>
            <person name="Saunders C.W."/>
            <person name="Shea T."/>
            <person name="Summerbell R.C."/>
            <person name="Xu J."/>
            <person name="Young S."/>
            <person name="Zeng Q."/>
            <person name="Birren B.W."/>
            <person name="Cuomo C.A."/>
            <person name="White T.C."/>
        </authorList>
    </citation>
    <scope>NUCLEOTIDE SEQUENCE [LARGE SCALE GENOMIC DNA]</scope>
    <source>
        <strain evidence="2">ATCC MYA-4604 / CBS 118893</strain>
    </source>
</reference>
<name>E4V4I2_ARTGP</name>
<dbReference type="HOGENOM" id="CLU_2157762_0_0_1"/>
<proteinExistence type="predicted"/>
<evidence type="ECO:0000313" key="1">
    <source>
        <dbReference type="EMBL" id="EFR04906.1"/>
    </source>
</evidence>
<sequence length="111" mass="12295">MAHLDINPVMLQFRPKVLRTPRKRVYQQKLCQSLVMRAVLYCGCDATSTVRNQGNDRLVHLHVDDDDLAAMSGKAGILSSPRANPASHLAFLGYQKACEGLLYTLIKVTVA</sequence>
<keyword evidence="2" id="KW-1185">Reference proteome</keyword>
<dbReference type="VEuPathDB" id="FungiDB:MGYG_07908"/>
<dbReference type="InParanoid" id="E4V4I2"/>
<gene>
    <name evidence="1" type="ORF">MGYG_07908</name>
</gene>
<accession>E4V4I2</accession>
<dbReference type="GeneID" id="10024972"/>
<dbReference type="EMBL" id="DS989829">
    <property type="protein sequence ID" value="EFR04906.1"/>
    <property type="molecule type" value="Genomic_DNA"/>
</dbReference>
<dbReference type="Proteomes" id="UP000002669">
    <property type="component" value="Unassembled WGS sequence"/>
</dbReference>
<organism evidence="2">
    <name type="scientific">Arthroderma gypseum (strain ATCC MYA-4604 / CBS 118893)</name>
    <name type="common">Microsporum gypseum</name>
    <dbReference type="NCBI Taxonomy" id="535722"/>
    <lineage>
        <taxon>Eukaryota</taxon>
        <taxon>Fungi</taxon>
        <taxon>Dikarya</taxon>
        <taxon>Ascomycota</taxon>
        <taxon>Pezizomycotina</taxon>
        <taxon>Eurotiomycetes</taxon>
        <taxon>Eurotiomycetidae</taxon>
        <taxon>Onygenales</taxon>
        <taxon>Arthrodermataceae</taxon>
        <taxon>Nannizzia</taxon>
    </lineage>
</organism>
<protein>
    <submittedName>
        <fullName evidence="1">Uncharacterized protein</fullName>
    </submittedName>
</protein>